<dbReference type="InterPro" id="IPR045759">
    <property type="entry name" value="Ap4A_phos1/2_N"/>
</dbReference>
<dbReference type="Proteomes" id="UP001215712">
    <property type="component" value="Unassembled WGS sequence"/>
</dbReference>
<feature type="domain" description="Ap4A phosphorylase 1/2 N-terminal" evidence="2">
    <location>
        <begin position="29"/>
        <end position="170"/>
    </location>
</feature>
<reference evidence="3" key="2">
    <citation type="submission" date="2023-01" db="EMBL/GenBank/DDBJ databases">
        <authorList>
            <person name="Petersen C."/>
        </authorList>
    </citation>
    <scope>NUCLEOTIDE SEQUENCE</scope>
    <source>
        <strain evidence="3">IBT 17514</strain>
    </source>
</reference>
<dbReference type="SUPFAM" id="SSF54197">
    <property type="entry name" value="HIT-like"/>
    <property type="match status" value="1"/>
</dbReference>
<organism evidence="3 4">
    <name type="scientific">Penicillium malachiteum</name>
    <dbReference type="NCBI Taxonomy" id="1324776"/>
    <lineage>
        <taxon>Eukaryota</taxon>
        <taxon>Fungi</taxon>
        <taxon>Dikarya</taxon>
        <taxon>Ascomycota</taxon>
        <taxon>Pezizomycotina</taxon>
        <taxon>Eurotiomycetes</taxon>
        <taxon>Eurotiomycetidae</taxon>
        <taxon>Eurotiales</taxon>
        <taxon>Aspergillaceae</taxon>
        <taxon>Penicillium</taxon>
    </lineage>
</organism>
<reference evidence="3" key="1">
    <citation type="journal article" date="2023" name="IMA Fungus">
        <title>Comparative genomic study of the Penicillium genus elucidates a diverse pangenome and 15 lateral gene transfer events.</title>
        <authorList>
            <person name="Petersen C."/>
            <person name="Sorensen T."/>
            <person name="Nielsen M.R."/>
            <person name="Sondergaard T.E."/>
            <person name="Sorensen J.L."/>
            <person name="Fitzpatrick D.A."/>
            <person name="Frisvad J.C."/>
            <person name="Nielsen K.L."/>
        </authorList>
    </citation>
    <scope>NUCLEOTIDE SEQUENCE</scope>
    <source>
        <strain evidence="3">IBT 17514</strain>
    </source>
</reference>
<protein>
    <recommendedName>
        <fullName evidence="5">Phosphorylase</fullName>
    </recommendedName>
</protein>
<dbReference type="Pfam" id="PF19327">
    <property type="entry name" value="Ap4A_phos_N"/>
    <property type="match status" value="1"/>
</dbReference>
<evidence type="ECO:0000259" key="2">
    <source>
        <dbReference type="Pfam" id="PF19327"/>
    </source>
</evidence>
<gene>
    <name evidence="3" type="ORF">N7493_009024</name>
</gene>
<dbReference type="InterPro" id="IPR009163">
    <property type="entry name" value="Ap4A_phos1/2"/>
</dbReference>
<dbReference type="PANTHER" id="PTHR38420">
    <property type="entry name" value="AP-4-A PHOSPHORYLASE II"/>
    <property type="match status" value="1"/>
</dbReference>
<dbReference type="GO" id="GO:0005524">
    <property type="term" value="F:ATP binding"/>
    <property type="evidence" value="ECO:0007669"/>
    <property type="project" value="InterPro"/>
</dbReference>
<dbReference type="AlphaFoldDB" id="A0AAD6HFV7"/>
<keyword evidence="4" id="KW-1185">Reference proteome</keyword>
<dbReference type="PANTHER" id="PTHR38420:SF1">
    <property type="entry name" value="PUTATIVE (AFU_ORTHOLOGUE AFUA_5G14690)-RELATED"/>
    <property type="match status" value="1"/>
</dbReference>
<dbReference type="GO" id="GO:0009117">
    <property type="term" value="P:nucleotide metabolic process"/>
    <property type="evidence" value="ECO:0007669"/>
    <property type="project" value="InterPro"/>
</dbReference>
<proteinExistence type="predicted"/>
<dbReference type="InterPro" id="IPR043171">
    <property type="entry name" value="Ap4A_phos1/2-like"/>
</dbReference>
<evidence type="ECO:0000313" key="3">
    <source>
        <dbReference type="EMBL" id="KAJ5712556.1"/>
    </source>
</evidence>
<feature type="domain" description="ATP adenylyltransferase C-terminal" evidence="1">
    <location>
        <begin position="195"/>
        <end position="302"/>
    </location>
</feature>
<name>A0AAD6HFV7_9EURO</name>
<dbReference type="EMBL" id="JAQJAN010000013">
    <property type="protein sequence ID" value="KAJ5712556.1"/>
    <property type="molecule type" value="Genomic_DNA"/>
</dbReference>
<evidence type="ECO:0000313" key="4">
    <source>
        <dbReference type="Proteomes" id="UP001215712"/>
    </source>
</evidence>
<sequence length="306" mass="33940">MSVGLNHAEICAKFDRLVSDGIIAYQPSKPVLVADKGMMFCFHVVQSLKNKPQAEDTITVVKPTSTDSGFLSGTFGPGSDILRDHPDVCITIVNDTHYLVINKFPVLRPMLLLLTVDSYRRQHEPLDLEDLDAGWKMMHAMEEEHYVFFNCTVTAGSSRAHKHLQVVPAPGHEGYPEGFRFFPDYAPGSDASPPPLLHFIQRFDELPGGQIKDSAQLLEIYSRLLQQARDALNISESEAARPHNFAMTARWMIVIPRSTKSIHGITANTPGMLGSVYISNQEQLDEWKAIGPTNVLTALGLPCENS</sequence>
<accession>A0AAD6HFV7</accession>
<dbReference type="InterPro" id="IPR019200">
    <property type="entry name" value="ATP_adenylylTrfase_C"/>
</dbReference>
<dbReference type="Gene3D" id="3.30.428.70">
    <property type="match status" value="1"/>
</dbReference>
<comment type="caution">
    <text evidence="3">The sequence shown here is derived from an EMBL/GenBank/DDBJ whole genome shotgun (WGS) entry which is preliminary data.</text>
</comment>
<dbReference type="GO" id="GO:0003877">
    <property type="term" value="F:ATP:ADP adenylyltransferase activity"/>
    <property type="evidence" value="ECO:0007669"/>
    <property type="project" value="InterPro"/>
</dbReference>
<dbReference type="Pfam" id="PF09830">
    <property type="entry name" value="ATP_transf"/>
    <property type="match status" value="1"/>
</dbReference>
<evidence type="ECO:0008006" key="5">
    <source>
        <dbReference type="Google" id="ProtNLM"/>
    </source>
</evidence>
<dbReference type="InterPro" id="IPR036265">
    <property type="entry name" value="HIT-like_sf"/>
</dbReference>
<evidence type="ECO:0000259" key="1">
    <source>
        <dbReference type="Pfam" id="PF09830"/>
    </source>
</evidence>